<evidence type="ECO:0000313" key="5">
    <source>
        <dbReference type="Proteomes" id="UP000019335"/>
    </source>
</evidence>
<keyword evidence="5" id="KW-1185">Reference proteome</keyword>
<evidence type="ECO:0000256" key="1">
    <source>
        <dbReference type="ARBA" id="ARBA00010876"/>
    </source>
</evidence>
<dbReference type="Gene3D" id="3.30.2350.10">
    <property type="entry name" value="Pseudouridine synthase"/>
    <property type="match status" value="1"/>
</dbReference>
<dbReference type="EMBL" id="AZIL01000352">
    <property type="protein sequence ID" value="EWM28290.1"/>
    <property type="molecule type" value="Genomic_DNA"/>
</dbReference>
<dbReference type="PANTHER" id="PTHR21600:SF87">
    <property type="entry name" value="RNA PSEUDOURIDYLATE SYNTHASE DOMAIN-CONTAINING PROTEIN 1"/>
    <property type="match status" value="1"/>
</dbReference>
<dbReference type="InterPro" id="IPR006145">
    <property type="entry name" value="PsdUridine_synth_RsuA/RluA"/>
</dbReference>
<proteinExistence type="inferred from homology"/>
<gene>
    <name evidence="4" type="ORF">Naga_100004g76</name>
</gene>
<comment type="caution">
    <text evidence="4">The sequence shown here is derived from an EMBL/GenBank/DDBJ whole genome shotgun (WGS) entry which is preliminary data.</text>
</comment>
<dbReference type="InterPro" id="IPR050188">
    <property type="entry name" value="RluA_PseudoU_synthase"/>
</dbReference>
<reference evidence="4 5" key="1">
    <citation type="journal article" date="2014" name="Mol. Plant">
        <title>Chromosome Scale Genome Assembly and Transcriptome Profiling of Nannochloropsis gaditana in Nitrogen Depletion.</title>
        <authorList>
            <person name="Corteggiani Carpinelli E."/>
            <person name="Telatin A."/>
            <person name="Vitulo N."/>
            <person name="Forcato C."/>
            <person name="D'Angelo M."/>
            <person name="Schiavon R."/>
            <person name="Vezzi A."/>
            <person name="Giacometti G.M."/>
            <person name="Morosinotto T."/>
            <person name="Valle G."/>
        </authorList>
    </citation>
    <scope>NUCLEOTIDE SEQUENCE [LARGE SCALE GENOMIC DNA]</scope>
    <source>
        <strain evidence="4 5">B-31</strain>
    </source>
</reference>
<sequence length="392" mass="44691">MERPENPPSDDYLLALSAKTELQILYVDHSIIIVNKPFGLNTIPGNSLVKEETINPNGSGSSSTRGAAQDTNDIRSSTEQFMSKKRERTHQELWMDMLTQDRISLEQSMNMPADSHLAQYFASLMAHKSSVPRKRQTFLDWGLRTLKAEREDLVVLYECLNRAFEAREGQRADSVQTRLLHVFQVIKTVHRLDCETSGVCVLARTLEAARSLSTQFREKRVTKRYIALVDSNLQWPQDQGEIFLPIRPDRETRPKQMIDAQDGKDCRTLFRVLGTQRMGDKEVCRVELTPLTGRTHQLRVHMAALGHPIVGDSIYSLQDRLKPSEMLPFLKPFQENIGCVYEIEEKNKAPIVSPEGATRRHVDARLHLHAEVLCFDHPESGERLCFVAPASF</sequence>
<dbReference type="Proteomes" id="UP000019335">
    <property type="component" value="Chromosome 5"/>
</dbReference>
<dbReference type="PANTHER" id="PTHR21600">
    <property type="entry name" value="MITOCHONDRIAL RNA PSEUDOURIDINE SYNTHASE"/>
    <property type="match status" value="1"/>
</dbReference>
<dbReference type="CDD" id="cd02869">
    <property type="entry name" value="PseudoU_synth_RluA_like"/>
    <property type="match status" value="1"/>
</dbReference>
<feature type="compositionally biased region" description="Polar residues" evidence="2">
    <location>
        <begin position="54"/>
        <end position="81"/>
    </location>
</feature>
<dbReference type="InterPro" id="IPR020103">
    <property type="entry name" value="PsdUridine_synth_cat_dom_sf"/>
</dbReference>
<evidence type="ECO:0000313" key="4">
    <source>
        <dbReference type="EMBL" id="EWM28290.1"/>
    </source>
</evidence>
<dbReference type="GO" id="GO:0003723">
    <property type="term" value="F:RNA binding"/>
    <property type="evidence" value="ECO:0007669"/>
    <property type="project" value="InterPro"/>
</dbReference>
<dbReference type="AlphaFoldDB" id="W7TMF6"/>
<organism evidence="4 5">
    <name type="scientific">Nannochloropsis gaditana</name>
    <dbReference type="NCBI Taxonomy" id="72520"/>
    <lineage>
        <taxon>Eukaryota</taxon>
        <taxon>Sar</taxon>
        <taxon>Stramenopiles</taxon>
        <taxon>Ochrophyta</taxon>
        <taxon>Eustigmatophyceae</taxon>
        <taxon>Eustigmatales</taxon>
        <taxon>Monodopsidaceae</taxon>
        <taxon>Nannochloropsis</taxon>
    </lineage>
</organism>
<evidence type="ECO:0000256" key="2">
    <source>
        <dbReference type="SAM" id="MobiDB-lite"/>
    </source>
</evidence>
<dbReference type="SUPFAM" id="SSF55120">
    <property type="entry name" value="Pseudouridine synthase"/>
    <property type="match status" value="1"/>
</dbReference>
<protein>
    <submittedName>
        <fullName evidence="4">Ribosomal large subunit pseudouridine synthase a</fullName>
    </submittedName>
</protein>
<dbReference type="GO" id="GO:0000455">
    <property type="term" value="P:enzyme-directed rRNA pseudouridine synthesis"/>
    <property type="evidence" value="ECO:0007669"/>
    <property type="project" value="TreeGrafter"/>
</dbReference>
<dbReference type="OrthoDB" id="418349at2759"/>
<dbReference type="GO" id="GO:0009982">
    <property type="term" value="F:pseudouridine synthase activity"/>
    <property type="evidence" value="ECO:0007669"/>
    <property type="project" value="InterPro"/>
</dbReference>
<evidence type="ECO:0000259" key="3">
    <source>
        <dbReference type="Pfam" id="PF00849"/>
    </source>
</evidence>
<name>W7TMF6_9STRA</name>
<comment type="similarity">
    <text evidence="1">Belongs to the pseudouridine synthase RluA family.</text>
</comment>
<accession>W7TMF6</accession>
<feature type="domain" description="Pseudouridine synthase RsuA/RluA-like" evidence="3">
    <location>
        <begin position="184"/>
        <end position="304"/>
    </location>
</feature>
<feature type="region of interest" description="Disordered" evidence="2">
    <location>
        <begin position="51"/>
        <end position="86"/>
    </location>
</feature>
<dbReference type="Pfam" id="PF00849">
    <property type="entry name" value="PseudoU_synth_2"/>
    <property type="match status" value="1"/>
</dbReference>